<keyword evidence="6 7" id="KW-0472">Membrane</keyword>
<dbReference type="Gene3D" id="1.20.1250.20">
    <property type="entry name" value="MFS general substrate transporter like domains"/>
    <property type="match status" value="1"/>
</dbReference>
<feature type="transmembrane region" description="Helical" evidence="7">
    <location>
        <begin position="155"/>
        <end position="176"/>
    </location>
</feature>
<dbReference type="Proteomes" id="UP000253094">
    <property type="component" value="Unassembled WGS sequence"/>
</dbReference>
<dbReference type="InterPro" id="IPR020846">
    <property type="entry name" value="MFS_dom"/>
</dbReference>
<dbReference type="InterPro" id="IPR036259">
    <property type="entry name" value="MFS_trans_sf"/>
</dbReference>
<feature type="transmembrane region" description="Helical" evidence="7">
    <location>
        <begin position="115"/>
        <end position="134"/>
    </location>
</feature>
<dbReference type="EMBL" id="QOIL01000004">
    <property type="protein sequence ID" value="RCG31816.1"/>
    <property type="molecule type" value="Genomic_DNA"/>
</dbReference>
<protein>
    <submittedName>
        <fullName evidence="9">MFS transporter</fullName>
    </submittedName>
</protein>
<evidence type="ECO:0000313" key="9">
    <source>
        <dbReference type="EMBL" id="RCG31816.1"/>
    </source>
</evidence>
<evidence type="ECO:0000313" key="10">
    <source>
        <dbReference type="Proteomes" id="UP000253094"/>
    </source>
</evidence>
<sequence length="429" mass="44301">MAGVVQSGLKRIAVDTRPLRVPAYRRLLAGQGISFVGFQLTSVAVSAQVYDITQSSLWVGLLGPANLIPLVVFGLWGGAVADAVDRRKLLLTGSVVAWLATLALLLHALSGGENVSFMLLVVALQSTGFAVSSPTRVAIIPRLVPLDNVPAANTLNFLVSAIGSVLGPLLAGLVLARGGYGTAYLIDAVLFGAGFYAAVRLPRLDPLGAVSRPGLRSVVDGLRYIGSQPVVMMSFVVDLIAMAFAMPRALFPEIAAERFGGSPVAFGWLSASLAIGAVTAGLVSGWVGRVRRQGVALTVVIALWGLTVAASAFAGPLWLVVVLLAVGGGIDMISSVWRQTILQTYAPDEMRGRMQGVFMVVVAGGPRLGDLRAGATASAFGLGPAWAGGGLLCAAIVVVAGLAVPAFWKYDTSKDRPGAAGPPRSTPQL</sequence>
<evidence type="ECO:0000256" key="7">
    <source>
        <dbReference type="SAM" id="Phobius"/>
    </source>
</evidence>
<dbReference type="GO" id="GO:0022857">
    <property type="term" value="F:transmembrane transporter activity"/>
    <property type="evidence" value="ECO:0007669"/>
    <property type="project" value="InterPro"/>
</dbReference>
<dbReference type="AlphaFoldDB" id="A0A367FN50"/>
<dbReference type="GO" id="GO:0005886">
    <property type="term" value="C:plasma membrane"/>
    <property type="evidence" value="ECO:0007669"/>
    <property type="project" value="UniProtKB-SubCell"/>
</dbReference>
<feature type="transmembrane region" description="Helical" evidence="7">
    <location>
        <begin position="89"/>
        <end position="109"/>
    </location>
</feature>
<feature type="transmembrane region" description="Helical" evidence="7">
    <location>
        <begin position="265"/>
        <end position="287"/>
    </location>
</feature>
<proteinExistence type="predicted"/>
<evidence type="ECO:0000256" key="2">
    <source>
        <dbReference type="ARBA" id="ARBA00022448"/>
    </source>
</evidence>
<evidence type="ECO:0000256" key="4">
    <source>
        <dbReference type="ARBA" id="ARBA00022692"/>
    </source>
</evidence>
<evidence type="ECO:0000259" key="8">
    <source>
        <dbReference type="PROSITE" id="PS50850"/>
    </source>
</evidence>
<evidence type="ECO:0000256" key="1">
    <source>
        <dbReference type="ARBA" id="ARBA00004429"/>
    </source>
</evidence>
<dbReference type="RefSeq" id="WP_114028386.1">
    <property type="nucleotide sequence ID" value="NZ_QOIL01000004.1"/>
</dbReference>
<dbReference type="CDD" id="cd06173">
    <property type="entry name" value="MFS_MefA_like"/>
    <property type="match status" value="1"/>
</dbReference>
<comment type="caution">
    <text evidence="9">The sequence shown here is derived from an EMBL/GenBank/DDBJ whole genome shotgun (WGS) entry which is preliminary data.</text>
</comment>
<gene>
    <name evidence="9" type="ORF">DQ384_09825</name>
</gene>
<feature type="transmembrane region" description="Helical" evidence="7">
    <location>
        <begin position="294"/>
        <end position="312"/>
    </location>
</feature>
<dbReference type="PROSITE" id="PS50850">
    <property type="entry name" value="MFS"/>
    <property type="match status" value="1"/>
</dbReference>
<organism evidence="9 10">
    <name type="scientific">Sphaerisporangium album</name>
    <dbReference type="NCBI Taxonomy" id="509200"/>
    <lineage>
        <taxon>Bacteria</taxon>
        <taxon>Bacillati</taxon>
        <taxon>Actinomycetota</taxon>
        <taxon>Actinomycetes</taxon>
        <taxon>Streptosporangiales</taxon>
        <taxon>Streptosporangiaceae</taxon>
        <taxon>Sphaerisporangium</taxon>
    </lineage>
</organism>
<dbReference type="PANTHER" id="PTHR23513">
    <property type="entry name" value="INTEGRAL MEMBRANE EFFLUX PROTEIN-RELATED"/>
    <property type="match status" value="1"/>
</dbReference>
<feature type="transmembrane region" description="Helical" evidence="7">
    <location>
        <begin position="27"/>
        <end position="50"/>
    </location>
</feature>
<keyword evidence="4 7" id="KW-0812">Transmembrane</keyword>
<feature type="transmembrane region" description="Helical" evidence="7">
    <location>
        <begin position="386"/>
        <end position="408"/>
    </location>
</feature>
<evidence type="ECO:0000256" key="3">
    <source>
        <dbReference type="ARBA" id="ARBA00022475"/>
    </source>
</evidence>
<keyword evidence="2" id="KW-0813">Transport</keyword>
<reference evidence="9 10" key="1">
    <citation type="submission" date="2018-06" db="EMBL/GenBank/DDBJ databases">
        <title>Sphaerisporangium craniellae sp. nov., isolated from a marine sponge in the South China Sea.</title>
        <authorList>
            <person name="Li L."/>
        </authorList>
    </citation>
    <scope>NUCLEOTIDE SEQUENCE [LARGE SCALE GENOMIC DNA]</scope>
    <source>
        <strain evidence="9 10">CCTCC AA 208026</strain>
    </source>
</reference>
<dbReference type="OrthoDB" id="5494559at2"/>
<name>A0A367FN50_9ACTN</name>
<evidence type="ECO:0000256" key="6">
    <source>
        <dbReference type="ARBA" id="ARBA00023136"/>
    </source>
</evidence>
<dbReference type="Pfam" id="PF05977">
    <property type="entry name" value="MFS_3"/>
    <property type="match status" value="1"/>
</dbReference>
<dbReference type="SUPFAM" id="SSF103473">
    <property type="entry name" value="MFS general substrate transporter"/>
    <property type="match status" value="1"/>
</dbReference>
<keyword evidence="3" id="KW-1003">Cell membrane</keyword>
<dbReference type="PANTHER" id="PTHR23513:SF9">
    <property type="entry name" value="ENTEROBACTIN EXPORTER ENTS"/>
    <property type="match status" value="1"/>
</dbReference>
<accession>A0A367FN50</accession>
<keyword evidence="10" id="KW-1185">Reference proteome</keyword>
<evidence type="ECO:0000256" key="5">
    <source>
        <dbReference type="ARBA" id="ARBA00022989"/>
    </source>
</evidence>
<keyword evidence="5 7" id="KW-1133">Transmembrane helix</keyword>
<comment type="subcellular location">
    <subcellularLocation>
        <location evidence="1">Cell inner membrane</location>
        <topology evidence="1">Multi-pass membrane protein</topology>
    </subcellularLocation>
</comment>
<feature type="domain" description="Major facilitator superfamily (MFS) profile" evidence="8">
    <location>
        <begin position="156"/>
        <end position="429"/>
    </location>
</feature>
<dbReference type="InterPro" id="IPR010290">
    <property type="entry name" value="TM_effector"/>
</dbReference>
<feature type="transmembrane region" description="Helical" evidence="7">
    <location>
        <begin position="222"/>
        <end position="245"/>
    </location>
</feature>
<feature type="transmembrane region" description="Helical" evidence="7">
    <location>
        <begin position="56"/>
        <end position="77"/>
    </location>
</feature>